<accession>A0A9E7E180</accession>
<evidence type="ECO:0000313" key="1">
    <source>
        <dbReference type="EMBL" id="URA06996.1"/>
    </source>
</evidence>
<protein>
    <submittedName>
        <fullName evidence="1">Uncharacterized protein</fullName>
    </submittedName>
</protein>
<dbReference type="EMBL" id="ON189045">
    <property type="protein sequence ID" value="URA06996.1"/>
    <property type="molecule type" value="Genomic_DNA"/>
</dbReference>
<dbReference type="Proteomes" id="UP001056585">
    <property type="component" value="Segment"/>
</dbReference>
<sequence length="92" mass="10549">MDSHQRNLVNVMKNLSMLANAMNNFHKGPANTVYYPRATIEKYGDSMLPTYTKVAVEDVPREDLRAAMDAYRANTDWSAFKRKDWDAAYATL</sequence>
<evidence type="ECO:0000313" key="2">
    <source>
        <dbReference type="Proteomes" id="UP001056585"/>
    </source>
</evidence>
<organism evidence="1 2">
    <name type="scientific">Xanthomonas phage Elanor</name>
    <dbReference type="NCBI Taxonomy" id="2939127"/>
    <lineage>
        <taxon>Viruses</taxon>
        <taxon>Duplodnaviria</taxon>
        <taxon>Heunggongvirae</taxon>
        <taxon>Uroviricota</taxon>
        <taxon>Caudoviricetes</taxon>
        <taxon>Mesyanzhinovviridae</taxon>
        <taxon>Bradleyvirinae</taxon>
        <taxon>Elanorvirus</taxon>
        <taxon>Elanorvirus elanor</taxon>
    </lineage>
</organism>
<proteinExistence type="predicted"/>
<name>A0A9E7E180_9CAUD</name>
<keyword evidence="2" id="KW-1185">Reference proteome</keyword>
<gene>
    <name evidence="1" type="ORF">Elanor_BL40028</name>
</gene>
<reference evidence="1" key="1">
    <citation type="journal article" date="2022" name="Viruses">
        <title>Isolation of novel Xanthomonas phages for the plant pathogens X. translucens and X. campestris.</title>
        <authorList>
            <person name="Erdrich S.H."/>
            <person name="Sharma V."/>
            <person name="Schurr U."/>
            <person name="Arsova B."/>
            <person name="Frunzke J."/>
        </authorList>
    </citation>
    <scope>NUCLEOTIDE SEQUENCE</scope>
</reference>